<feature type="transmembrane region" description="Helical" evidence="12">
    <location>
        <begin position="310"/>
        <end position="327"/>
    </location>
</feature>
<dbReference type="Pfam" id="PF03412">
    <property type="entry name" value="Peptidase_C39"/>
    <property type="match status" value="1"/>
</dbReference>
<feature type="transmembrane region" description="Helical" evidence="12">
    <location>
        <begin position="283"/>
        <end position="304"/>
    </location>
</feature>
<dbReference type="eggNOG" id="COG2274">
    <property type="taxonomic scope" value="Bacteria"/>
</dbReference>
<dbReference type="PANTHER" id="PTHR24221:SF654">
    <property type="entry name" value="ATP-BINDING CASSETTE SUB-FAMILY B MEMBER 6"/>
    <property type="match status" value="1"/>
</dbReference>
<evidence type="ECO:0000256" key="5">
    <source>
        <dbReference type="ARBA" id="ARBA00022741"/>
    </source>
</evidence>
<dbReference type="RefSeq" id="WP_007781941.1">
    <property type="nucleotide sequence ID" value="NZ_CM001441.1"/>
</dbReference>
<dbReference type="InterPro" id="IPR027417">
    <property type="entry name" value="P-loop_NTPase"/>
</dbReference>
<proteinExistence type="predicted"/>
<keyword evidence="9 12" id="KW-1133">Transmembrane helix</keyword>
<dbReference type="FunFam" id="3.40.50.300:FF:000299">
    <property type="entry name" value="ABC transporter ATP-binding protein/permease"/>
    <property type="match status" value="1"/>
</dbReference>
<dbReference type="Proteomes" id="UP000005104">
    <property type="component" value="Chromosome"/>
</dbReference>
<feature type="transmembrane region" description="Helical" evidence="12">
    <location>
        <begin position="410"/>
        <end position="432"/>
    </location>
</feature>
<keyword evidence="2" id="KW-0813">Transport</keyword>
<dbReference type="GO" id="GO:0140359">
    <property type="term" value="F:ABC-type transporter activity"/>
    <property type="evidence" value="ECO:0007669"/>
    <property type="project" value="InterPro"/>
</dbReference>
<reference evidence="16 17" key="1">
    <citation type="submission" date="2011-11" db="EMBL/GenBank/DDBJ databases">
        <title>The Noncontiguous Finished genome of Desulfosporosinus youngiae DSM 17734.</title>
        <authorList>
            <consortium name="US DOE Joint Genome Institute (JGI-PGF)"/>
            <person name="Lucas S."/>
            <person name="Han J."/>
            <person name="Lapidus A."/>
            <person name="Cheng J.-F."/>
            <person name="Goodwin L."/>
            <person name="Pitluck S."/>
            <person name="Peters L."/>
            <person name="Ovchinnikova G."/>
            <person name="Lu M."/>
            <person name="Land M.L."/>
            <person name="Hauser L."/>
            <person name="Pester M."/>
            <person name="Spring S."/>
            <person name="Ollivier B."/>
            <person name="Rattei T."/>
            <person name="Klenk H.-P."/>
            <person name="Wagner M."/>
            <person name="Loy A."/>
            <person name="Woyke T.J."/>
        </authorList>
    </citation>
    <scope>NUCLEOTIDE SEQUENCE [LARGE SCALE GENOMIC DNA]</scope>
    <source>
        <strain evidence="16 17">DSM 17734</strain>
    </source>
</reference>
<dbReference type="InterPro" id="IPR011527">
    <property type="entry name" value="ABC1_TM_dom"/>
</dbReference>
<evidence type="ECO:0000256" key="3">
    <source>
        <dbReference type="ARBA" id="ARBA00022475"/>
    </source>
</evidence>
<evidence type="ECO:0000256" key="7">
    <source>
        <dbReference type="ARBA" id="ARBA00022840"/>
    </source>
</evidence>
<feature type="transmembrane region" description="Helical" evidence="12">
    <location>
        <begin position="172"/>
        <end position="197"/>
    </location>
</feature>
<name>H5XTW2_9FIRM</name>
<dbReference type="CDD" id="cd02420">
    <property type="entry name" value="Peptidase_C39D"/>
    <property type="match status" value="1"/>
</dbReference>
<dbReference type="SUPFAM" id="SSF52540">
    <property type="entry name" value="P-loop containing nucleoside triphosphate hydrolases"/>
    <property type="match status" value="1"/>
</dbReference>
<evidence type="ECO:0000256" key="2">
    <source>
        <dbReference type="ARBA" id="ARBA00022448"/>
    </source>
</evidence>
<evidence type="ECO:0000256" key="10">
    <source>
        <dbReference type="ARBA" id="ARBA00023136"/>
    </source>
</evidence>
<dbReference type="GO" id="GO:0005886">
    <property type="term" value="C:plasma membrane"/>
    <property type="evidence" value="ECO:0007669"/>
    <property type="project" value="UniProtKB-SubCell"/>
</dbReference>
<feature type="domain" description="ABC transmembrane type-1" evidence="14">
    <location>
        <begin position="176"/>
        <end position="455"/>
    </location>
</feature>
<dbReference type="OrthoDB" id="9771903at2"/>
<dbReference type="CDD" id="cd18569">
    <property type="entry name" value="ABC_6TM_NHLM_bacteriocin"/>
    <property type="match status" value="1"/>
</dbReference>
<dbReference type="PROSITE" id="PS50893">
    <property type="entry name" value="ABC_TRANSPORTER_2"/>
    <property type="match status" value="1"/>
</dbReference>
<keyword evidence="8" id="KW-0653">Protein transport</keyword>
<dbReference type="EMBL" id="CM001441">
    <property type="protein sequence ID" value="EHQ88920.1"/>
    <property type="molecule type" value="Genomic_DNA"/>
</dbReference>
<dbReference type="InterPro" id="IPR003593">
    <property type="entry name" value="AAA+_ATPase"/>
</dbReference>
<keyword evidence="11" id="KW-0080">Bacteriocin transport</keyword>
<dbReference type="HOGENOM" id="CLU_000604_84_3_9"/>
<dbReference type="Pfam" id="PF00664">
    <property type="entry name" value="ABC_membrane"/>
    <property type="match status" value="1"/>
</dbReference>
<dbReference type="GO" id="GO:0015031">
    <property type="term" value="P:protein transport"/>
    <property type="evidence" value="ECO:0007669"/>
    <property type="project" value="UniProtKB-KW"/>
</dbReference>
<dbReference type="PROSITE" id="PS50929">
    <property type="entry name" value="ABC_TM1F"/>
    <property type="match status" value="1"/>
</dbReference>
<dbReference type="Gene3D" id="3.90.70.10">
    <property type="entry name" value="Cysteine proteinases"/>
    <property type="match status" value="1"/>
</dbReference>
<protein>
    <submittedName>
        <fullName evidence="16">NHLM bacteriocin system ABC transporter, peptidase/ATP-binding protein</fullName>
    </submittedName>
</protein>
<sequence>MGRNKVLNNKGITSAITRVPTVLQMEAVECGAASLSMILRYYGKYVPLEQVRAACGVSRDGSKASNILKAARQYGMEAKGFRKEPESLKKMPLPVIVHWNFSHFLVLEGFRKGNVYLNDPASGRRSVTEDEFNQSFTGITLTFTPRPDFEKGGRKPSLVSGLLKRLRGSQAALLYVVLAGLALVIPGLILPVFTRIFVDDILLAGKDSWLVPLLWGMGLTAVVRGILTWLRQYYLLKLESKIALASSSRFLWHILKLPAEFFAQRSAGDIASRMLSNDRVAKLLSGKLAASVLNLIMIVFYFILMLHYNVILALVGLAIALINILYLKMVAAKRKDTNSKLLKDRSMVTATGMTGLQIIETLKATGSESDFFAKWAGYQAKALNSEQELGVSSQYLAVLPAFLTGINNTLILAFGAFFILEGQLTIGMLVAFQSLMTSFMTPVTEIVGLGAELQEVEGEMNRLDDVLQYPARPETGDEEKAEDAEKMEERVNAENKDQGGRICPAGQKLEGFIELKGITFGYSLLEPSLIEDFSLKLRPGFRVALVGGSGSGKSTVAKILAGIYKPWSGEILLDGRPRSDWLPDVITNSLAMVDQEIWMVEGSVRDNITLWDETVSEFELIRAAKDACIHEDITSRAGGYDQRVEEGGKNFSGGQRQRLEIARALVQNPAIIILDEATSALDPLTEKIVDENIRRRGCTCVIVAHRLSTIRDCDEIIVLEKGKIAERGTHEELYARGGLYAGLIKTG</sequence>
<dbReference type="GO" id="GO:0005524">
    <property type="term" value="F:ATP binding"/>
    <property type="evidence" value="ECO:0007669"/>
    <property type="project" value="UniProtKB-KW"/>
</dbReference>
<dbReference type="InterPro" id="IPR003439">
    <property type="entry name" value="ABC_transporter-like_ATP-bd"/>
</dbReference>
<keyword evidence="7 16" id="KW-0067">ATP-binding</keyword>
<accession>H5XTW2</accession>
<dbReference type="AlphaFoldDB" id="H5XTW2"/>
<dbReference type="GO" id="GO:0034040">
    <property type="term" value="F:ATPase-coupled lipid transmembrane transporter activity"/>
    <property type="evidence" value="ECO:0007669"/>
    <property type="project" value="TreeGrafter"/>
</dbReference>
<dbReference type="InterPro" id="IPR039421">
    <property type="entry name" value="Type_1_exporter"/>
</dbReference>
<keyword evidence="10 12" id="KW-0472">Membrane</keyword>
<dbReference type="PROSITE" id="PS50990">
    <property type="entry name" value="PEPTIDASE_C39"/>
    <property type="match status" value="1"/>
</dbReference>
<dbReference type="GO" id="GO:0043213">
    <property type="term" value="P:bacteriocin transport"/>
    <property type="evidence" value="ECO:0007669"/>
    <property type="project" value="UniProtKB-KW"/>
</dbReference>
<evidence type="ECO:0000259" key="13">
    <source>
        <dbReference type="PROSITE" id="PS50893"/>
    </source>
</evidence>
<dbReference type="MEROPS" id="C39.005"/>
<gene>
    <name evidence="16" type="ORF">DesyoDRAFT_1792</name>
</gene>
<keyword evidence="6" id="KW-0378">Hydrolase</keyword>
<dbReference type="SMART" id="SM00382">
    <property type="entry name" value="AAA"/>
    <property type="match status" value="1"/>
</dbReference>
<evidence type="ECO:0000313" key="16">
    <source>
        <dbReference type="EMBL" id="EHQ88920.1"/>
    </source>
</evidence>
<dbReference type="InterPro" id="IPR017871">
    <property type="entry name" value="ABC_transporter-like_CS"/>
</dbReference>
<evidence type="ECO:0000256" key="6">
    <source>
        <dbReference type="ARBA" id="ARBA00022807"/>
    </source>
</evidence>
<dbReference type="NCBIfam" id="TIGR03796">
    <property type="entry name" value="NHLM_micro_ABC1"/>
    <property type="match status" value="1"/>
</dbReference>
<evidence type="ECO:0000256" key="12">
    <source>
        <dbReference type="SAM" id="Phobius"/>
    </source>
</evidence>
<dbReference type="GO" id="GO:0016887">
    <property type="term" value="F:ATP hydrolysis activity"/>
    <property type="evidence" value="ECO:0007669"/>
    <property type="project" value="InterPro"/>
</dbReference>
<evidence type="ECO:0000256" key="11">
    <source>
        <dbReference type="ARBA" id="ARBA00043264"/>
    </source>
</evidence>
<dbReference type="InterPro" id="IPR005074">
    <property type="entry name" value="Peptidase_C39"/>
</dbReference>
<keyword evidence="6" id="KW-0645">Protease</keyword>
<dbReference type="PROSITE" id="PS00211">
    <property type="entry name" value="ABC_TRANSPORTER_1"/>
    <property type="match status" value="1"/>
</dbReference>
<evidence type="ECO:0000256" key="1">
    <source>
        <dbReference type="ARBA" id="ARBA00004651"/>
    </source>
</evidence>
<keyword evidence="6" id="KW-0788">Thiol protease</keyword>
<evidence type="ECO:0000256" key="9">
    <source>
        <dbReference type="ARBA" id="ARBA00022989"/>
    </source>
</evidence>
<evidence type="ECO:0000313" key="17">
    <source>
        <dbReference type="Proteomes" id="UP000005104"/>
    </source>
</evidence>
<keyword evidence="4 12" id="KW-0812">Transmembrane</keyword>
<evidence type="ECO:0000259" key="15">
    <source>
        <dbReference type="PROSITE" id="PS50990"/>
    </source>
</evidence>
<dbReference type="InterPro" id="IPR022514">
    <property type="entry name" value="NHPM_micro_ABC1"/>
</dbReference>
<comment type="subcellular location">
    <subcellularLocation>
        <location evidence="1">Cell membrane</location>
        <topology evidence="1">Multi-pass membrane protein</topology>
    </subcellularLocation>
</comment>
<dbReference type="STRING" id="768710.DesyoDRAFT_1792"/>
<evidence type="ECO:0000256" key="8">
    <source>
        <dbReference type="ARBA" id="ARBA00022927"/>
    </source>
</evidence>
<keyword evidence="17" id="KW-1185">Reference proteome</keyword>
<dbReference type="Pfam" id="PF00005">
    <property type="entry name" value="ABC_tran"/>
    <property type="match status" value="1"/>
</dbReference>
<keyword evidence="5" id="KW-0547">Nucleotide-binding</keyword>
<dbReference type="GO" id="GO:0008234">
    <property type="term" value="F:cysteine-type peptidase activity"/>
    <property type="evidence" value="ECO:0007669"/>
    <property type="project" value="UniProtKB-KW"/>
</dbReference>
<dbReference type="InterPro" id="IPR036640">
    <property type="entry name" value="ABC1_TM_sf"/>
</dbReference>
<feature type="domain" description="ABC transporter" evidence="13">
    <location>
        <begin position="513"/>
        <end position="746"/>
    </location>
</feature>
<organism evidence="16 17">
    <name type="scientific">Desulfosporosinus youngiae DSM 17734</name>
    <dbReference type="NCBI Taxonomy" id="768710"/>
    <lineage>
        <taxon>Bacteria</taxon>
        <taxon>Bacillati</taxon>
        <taxon>Bacillota</taxon>
        <taxon>Clostridia</taxon>
        <taxon>Eubacteriales</taxon>
        <taxon>Desulfitobacteriaceae</taxon>
        <taxon>Desulfosporosinus</taxon>
    </lineage>
</organism>
<dbReference type="Gene3D" id="3.40.50.300">
    <property type="entry name" value="P-loop containing nucleotide triphosphate hydrolases"/>
    <property type="match status" value="1"/>
</dbReference>
<evidence type="ECO:0000256" key="4">
    <source>
        <dbReference type="ARBA" id="ARBA00022692"/>
    </source>
</evidence>
<keyword evidence="3" id="KW-1003">Cell membrane</keyword>
<dbReference type="PANTHER" id="PTHR24221">
    <property type="entry name" value="ATP-BINDING CASSETTE SUB-FAMILY B"/>
    <property type="match status" value="1"/>
</dbReference>
<dbReference type="GO" id="GO:0006508">
    <property type="term" value="P:proteolysis"/>
    <property type="evidence" value="ECO:0007669"/>
    <property type="project" value="InterPro"/>
</dbReference>
<feature type="domain" description="Peptidase C39" evidence="15">
    <location>
        <begin position="24"/>
        <end position="143"/>
    </location>
</feature>
<evidence type="ECO:0000259" key="14">
    <source>
        <dbReference type="PROSITE" id="PS50929"/>
    </source>
</evidence>
<dbReference type="Gene3D" id="1.20.1560.10">
    <property type="entry name" value="ABC transporter type 1, transmembrane domain"/>
    <property type="match status" value="1"/>
</dbReference>
<feature type="transmembrane region" description="Helical" evidence="12">
    <location>
        <begin position="209"/>
        <end position="230"/>
    </location>
</feature>
<dbReference type="SUPFAM" id="SSF90123">
    <property type="entry name" value="ABC transporter transmembrane region"/>
    <property type="match status" value="1"/>
</dbReference>